<dbReference type="CDD" id="cd04301">
    <property type="entry name" value="NAT_SF"/>
    <property type="match status" value="1"/>
</dbReference>
<accession>A0A2A9EA35</accession>
<dbReference type="PANTHER" id="PTHR43877:SF2">
    <property type="entry name" value="AMINOALKYLPHOSPHONATE N-ACETYLTRANSFERASE-RELATED"/>
    <property type="match status" value="1"/>
</dbReference>
<feature type="domain" description="N-acetyltransferase" evidence="3">
    <location>
        <begin position="9"/>
        <end position="163"/>
    </location>
</feature>
<dbReference type="EMBL" id="PDJG01000001">
    <property type="protein sequence ID" value="PFG35069.1"/>
    <property type="molecule type" value="Genomic_DNA"/>
</dbReference>
<dbReference type="Pfam" id="PF00583">
    <property type="entry name" value="Acetyltransf_1"/>
    <property type="match status" value="1"/>
</dbReference>
<protein>
    <submittedName>
        <fullName evidence="4">Acetyltransferase (GNAT) family protein</fullName>
    </submittedName>
</protein>
<dbReference type="InterPro" id="IPR050832">
    <property type="entry name" value="Bact_Acetyltransf"/>
</dbReference>
<organism evidence="4 5">
    <name type="scientific">Sanguibacter antarcticus</name>
    <dbReference type="NCBI Taxonomy" id="372484"/>
    <lineage>
        <taxon>Bacteria</taxon>
        <taxon>Bacillati</taxon>
        <taxon>Actinomycetota</taxon>
        <taxon>Actinomycetes</taxon>
        <taxon>Micrococcales</taxon>
        <taxon>Sanguibacteraceae</taxon>
        <taxon>Sanguibacter</taxon>
    </lineage>
</organism>
<dbReference type="SUPFAM" id="SSF55729">
    <property type="entry name" value="Acyl-CoA N-acyltransferases (Nat)"/>
    <property type="match status" value="1"/>
</dbReference>
<evidence type="ECO:0000313" key="4">
    <source>
        <dbReference type="EMBL" id="PFG35069.1"/>
    </source>
</evidence>
<evidence type="ECO:0000256" key="1">
    <source>
        <dbReference type="ARBA" id="ARBA00022679"/>
    </source>
</evidence>
<evidence type="ECO:0000256" key="2">
    <source>
        <dbReference type="ARBA" id="ARBA00023315"/>
    </source>
</evidence>
<reference evidence="4 5" key="1">
    <citation type="submission" date="2017-10" db="EMBL/GenBank/DDBJ databases">
        <title>Sequencing the genomes of 1000 actinobacteria strains.</title>
        <authorList>
            <person name="Klenk H.-P."/>
        </authorList>
    </citation>
    <scope>NUCLEOTIDE SEQUENCE [LARGE SCALE GENOMIC DNA]</scope>
    <source>
        <strain evidence="4 5">DSM 18966</strain>
    </source>
</reference>
<dbReference type="Gene3D" id="3.40.630.30">
    <property type="match status" value="1"/>
</dbReference>
<gene>
    <name evidence="4" type="ORF">ATL42_3002</name>
</gene>
<keyword evidence="5" id="KW-1185">Reference proteome</keyword>
<evidence type="ECO:0000259" key="3">
    <source>
        <dbReference type="PROSITE" id="PS51186"/>
    </source>
</evidence>
<dbReference type="Proteomes" id="UP000225548">
    <property type="component" value="Unassembled WGS sequence"/>
</dbReference>
<dbReference type="PANTHER" id="PTHR43877">
    <property type="entry name" value="AMINOALKYLPHOSPHONATE N-ACETYLTRANSFERASE-RELATED-RELATED"/>
    <property type="match status" value="1"/>
</dbReference>
<dbReference type="GO" id="GO:0016747">
    <property type="term" value="F:acyltransferase activity, transferring groups other than amino-acyl groups"/>
    <property type="evidence" value="ECO:0007669"/>
    <property type="project" value="InterPro"/>
</dbReference>
<name>A0A2A9EA35_9MICO</name>
<keyword evidence="1 4" id="KW-0808">Transferase</keyword>
<evidence type="ECO:0000313" key="5">
    <source>
        <dbReference type="Proteomes" id="UP000225548"/>
    </source>
</evidence>
<dbReference type="InterPro" id="IPR000182">
    <property type="entry name" value="GNAT_dom"/>
</dbReference>
<sequence>MTVPGVPDAVVETVPWDLAEVDALRREQQVELRGRYGSGEPGPPPTGRGLVAMVLVRVDGEPSACGAVQDITGEHPDLGAGRTGEIKRVFVRVSARRRGLSRLVMAALHEHARDAGLDRLVLETGMLQPEAIALYEACGYSLIDNYGPYATDPVSLCYAYDLT</sequence>
<dbReference type="PROSITE" id="PS51186">
    <property type="entry name" value="GNAT"/>
    <property type="match status" value="1"/>
</dbReference>
<dbReference type="InterPro" id="IPR016181">
    <property type="entry name" value="Acyl_CoA_acyltransferase"/>
</dbReference>
<comment type="caution">
    <text evidence="4">The sequence shown here is derived from an EMBL/GenBank/DDBJ whole genome shotgun (WGS) entry which is preliminary data.</text>
</comment>
<keyword evidence="2" id="KW-0012">Acyltransferase</keyword>
<proteinExistence type="predicted"/>
<dbReference type="AlphaFoldDB" id="A0A2A9EA35"/>